<keyword evidence="11" id="KW-0472">Membrane</keyword>
<protein>
    <recommendedName>
        <fullName evidence="3">histidine kinase</fullName>
        <ecNumber evidence="3">2.7.13.3</ecNumber>
    </recommendedName>
</protein>
<keyword evidence="5" id="KW-0808">Transferase</keyword>
<dbReference type="GO" id="GO:0004673">
    <property type="term" value="F:protein histidine kinase activity"/>
    <property type="evidence" value="ECO:0007669"/>
    <property type="project" value="UniProtKB-EC"/>
</dbReference>
<dbReference type="EC" id="2.7.13.3" evidence="3"/>
<dbReference type="SMART" id="SM00304">
    <property type="entry name" value="HAMP"/>
    <property type="match status" value="1"/>
</dbReference>
<dbReference type="SUPFAM" id="SSF55874">
    <property type="entry name" value="ATPase domain of HSP90 chaperone/DNA topoisomerase II/histidine kinase"/>
    <property type="match status" value="1"/>
</dbReference>
<evidence type="ECO:0000313" key="14">
    <source>
        <dbReference type="Proteomes" id="UP000198362"/>
    </source>
</evidence>
<feature type="compositionally biased region" description="Low complexity" evidence="10">
    <location>
        <begin position="853"/>
        <end position="864"/>
    </location>
</feature>
<keyword evidence="6 11" id="KW-0812">Transmembrane</keyword>
<name>A0A239P455_9ACTN</name>
<feature type="transmembrane region" description="Helical" evidence="11">
    <location>
        <begin position="297"/>
        <end position="319"/>
    </location>
</feature>
<comment type="catalytic activity">
    <reaction evidence="1">
        <text>ATP + protein L-histidine = ADP + protein N-phospho-L-histidine.</text>
        <dbReference type="EC" id="2.7.13.3"/>
    </reaction>
</comment>
<dbReference type="InterPro" id="IPR003660">
    <property type="entry name" value="HAMP_dom"/>
</dbReference>
<dbReference type="CDD" id="cd06225">
    <property type="entry name" value="HAMP"/>
    <property type="match status" value="1"/>
</dbReference>
<evidence type="ECO:0000256" key="1">
    <source>
        <dbReference type="ARBA" id="ARBA00000085"/>
    </source>
</evidence>
<organism evidence="13 14">
    <name type="scientific">Asanoa hainanensis</name>
    <dbReference type="NCBI Taxonomy" id="560556"/>
    <lineage>
        <taxon>Bacteria</taxon>
        <taxon>Bacillati</taxon>
        <taxon>Actinomycetota</taxon>
        <taxon>Actinomycetes</taxon>
        <taxon>Micromonosporales</taxon>
        <taxon>Micromonosporaceae</taxon>
        <taxon>Asanoa</taxon>
    </lineage>
</organism>
<dbReference type="PANTHER" id="PTHR45436">
    <property type="entry name" value="SENSOR HISTIDINE KINASE YKOH"/>
    <property type="match status" value="1"/>
</dbReference>
<dbReference type="Gene3D" id="6.10.340.10">
    <property type="match status" value="1"/>
</dbReference>
<feature type="compositionally biased region" description="Basic and acidic residues" evidence="10">
    <location>
        <begin position="745"/>
        <end position="756"/>
    </location>
</feature>
<feature type="compositionally biased region" description="Polar residues" evidence="10">
    <location>
        <begin position="938"/>
        <end position="955"/>
    </location>
</feature>
<feature type="compositionally biased region" description="Low complexity" evidence="10">
    <location>
        <begin position="822"/>
        <end position="844"/>
    </location>
</feature>
<dbReference type="RefSeq" id="WP_089253630.1">
    <property type="nucleotide sequence ID" value="NZ_FZPH01000013.1"/>
</dbReference>
<gene>
    <name evidence="13" type="ORF">SAMN05421812_113218</name>
</gene>
<comment type="subcellular location">
    <subcellularLocation>
        <location evidence="2">Membrane</location>
    </subcellularLocation>
</comment>
<feature type="compositionally biased region" description="Pro residues" evidence="10">
    <location>
        <begin position="888"/>
        <end position="901"/>
    </location>
</feature>
<keyword evidence="4" id="KW-0597">Phosphoprotein</keyword>
<dbReference type="Pfam" id="PF02518">
    <property type="entry name" value="HATPase_c"/>
    <property type="match status" value="1"/>
</dbReference>
<dbReference type="EMBL" id="FZPH01000013">
    <property type="protein sequence ID" value="SNT61855.1"/>
    <property type="molecule type" value="Genomic_DNA"/>
</dbReference>
<dbReference type="GO" id="GO:0005886">
    <property type="term" value="C:plasma membrane"/>
    <property type="evidence" value="ECO:0007669"/>
    <property type="project" value="TreeGrafter"/>
</dbReference>
<dbReference type="InterPro" id="IPR003594">
    <property type="entry name" value="HATPase_dom"/>
</dbReference>
<evidence type="ECO:0000256" key="2">
    <source>
        <dbReference type="ARBA" id="ARBA00004370"/>
    </source>
</evidence>
<feature type="region of interest" description="Disordered" evidence="10">
    <location>
        <begin position="923"/>
        <end position="1026"/>
    </location>
</feature>
<feature type="compositionally biased region" description="Low complexity" evidence="10">
    <location>
        <begin position="678"/>
        <end position="698"/>
    </location>
</feature>
<sequence>MLLGRLRIRGKLALLLIAPLLGIVALAVPVVSDRVEIAEQADKTARAVDIAGEVGSLVQQLQQERLLSIGHYFGVVGRDRLVLQSALVTDAIADLRAQPDLPVNLRLALDALPALATVRASVLSGAARPNVVMATFGGEVTRLIDSLGLRNTADTTAPAGRQIMALDSVLRSDEGISLVAAQIVLLAAVGDKAPKDLTTATMAILLQDSDRFRSYATPEQNGVYDLVQQGVDARSPTGNFLGRFAADPLGALNNIALPQLFPMAESLMTLGGFVEKRIIADVKVEVGERQRRALTEAYGVALACLLLLLCVVLLSVAVARAVARPLTRLTESADGVAKVAEAELTKVADGELDSSVPVRLEAVDVRARDEVGDLARAFERVQATAARLVERQVAGRRNVAQMFGHVGRRTQNLVGRQLALIDRLERQEADPGRLQHLYRLDHISSRLRRSASSLVVLSGSAGADSHVAPLPLTDVIRLALGEIEEYLRVDIKVPTEISIAPSMIGDLVLVLAELMENATTFSPPHTRVTVTGVVSDPGIRLLVVDHGLGMTPERMAEENARLARRERLDLVPTEVLGLFVVGRLARRHGMRVTLTPTPGGGVTAELEVHERDLVTKTEPPPVSAVARARVGSAPDPAPPAALEDQRPTPPVVGGDGSSAPVYDPFRPERRAGVGSGGSSAAPATGPAPAPAGAADPQPTSAPPAPEPAEASDAALPPPVAAAPEWPIRQRVPGKTEPPTQAPAAKEGDQAAEEPRPMRRPGAPTGNVPGFDEGALNRASRMLANGQPWNAFVPQPRVAGEVEPDQKPPANQRPAAPAKPTGAERPPAAAPERPAPGRAQVSKPAKPTPPATPAKPAKAAGKPAPELSDEETQAVLRRRVPGARLPSGDPEPAPTSAPPSPADPAAARALVEEFEAGVRYAERQVRGGAVPGARPVPVNGSTNGSAKAATNGTAASTKGEAAPSGRPLNRRQPGATLDDQAPPSERPASDQPPDPIAARDLVQQFESGVARAMRQISAGPGDEEESR</sequence>
<keyword evidence="14" id="KW-1185">Reference proteome</keyword>
<evidence type="ECO:0000256" key="6">
    <source>
        <dbReference type="ARBA" id="ARBA00022692"/>
    </source>
</evidence>
<evidence type="ECO:0000256" key="9">
    <source>
        <dbReference type="ARBA" id="ARBA00023012"/>
    </source>
</evidence>
<feature type="region of interest" description="Disordered" evidence="10">
    <location>
        <begin position="628"/>
        <end position="909"/>
    </location>
</feature>
<dbReference type="OrthoDB" id="4349881at2"/>
<dbReference type="SMART" id="SM00387">
    <property type="entry name" value="HATPase_c"/>
    <property type="match status" value="1"/>
</dbReference>
<evidence type="ECO:0000256" key="5">
    <source>
        <dbReference type="ARBA" id="ARBA00022679"/>
    </source>
</evidence>
<accession>A0A239P455</accession>
<evidence type="ECO:0000256" key="3">
    <source>
        <dbReference type="ARBA" id="ARBA00012438"/>
    </source>
</evidence>
<evidence type="ECO:0000256" key="11">
    <source>
        <dbReference type="SAM" id="Phobius"/>
    </source>
</evidence>
<reference evidence="13 14" key="1">
    <citation type="submission" date="2017-06" db="EMBL/GenBank/DDBJ databases">
        <authorList>
            <person name="Kim H.J."/>
            <person name="Triplett B.A."/>
        </authorList>
    </citation>
    <scope>NUCLEOTIDE SEQUENCE [LARGE SCALE GENOMIC DNA]</scope>
    <source>
        <strain evidence="13 14">CGMCC 4.5593</strain>
    </source>
</reference>
<evidence type="ECO:0000256" key="7">
    <source>
        <dbReference type="ARBA" id="ARBA00022777"/>
    </source>
</evidence>
<evidence type="ECO:0000313" key="13">
    <source>
        <dbReference type="EMBL" id="SNT61855.1"/>
    </source>
</evidence>
<evidence type="ECO:0000256" key="4">
    <source>
        <dbReference type="ARBA" id="ARBA00022553"/>
    </source>
</evidence>
<proteinExistence type="predicted"/>
<keyword evidence="9" id="KW-0902">Two-component regulatory system</keyword>
<keyword evidence="7 13" id="KW-0418">Kinase</keyword>
<keyword evidence="8 11" id="KW-1133">Transmembrane helix</keyword>
<dbReference type="Proteomes" id="UP000198362">
    <property type="component" value="Unassembled WGS sequence"/>
</dbReference>
<evidence type="ECO:0000259" key="12">
    <source>
        <dbReference type="PROSITE" id="PS50885"/>
    </source>
</evidence>
<dbReference type="PANTHER" id="PTHR45436:SF5">
    <property type="entry name" value="SENSOR HISTIDINE KINASE TRCS"/>
    <property type="match status" value="1"/>
</dbReference>
<evidence type="ECO:0000256" key="10">
    <source>
        <dbReference type="SAM" id="MobiDB-lite"/>
    </source>
</evidence>
<dbReference type="Gene3D" id="3.30.565.10">
    <property type="entry name" value="Histidine kinase-like ATPase, C-terminal domain"/>
    <property type="match status" value="1"/>
</dbReference>
<dbReference type="AlphaFoldDB" id="A0A239P455"/>
<dbReference type="InterPro" id="IPR036890">
    <property type="entry name" value="HATPase_C_sf"/>
</dbReference>
<feature type="domain" description="HAMP" evidence="12">
    <location>
        <begin position="320"/>
        <end position="390"/>
    </location>
</feature>
<dbReference type="InterPro" id="IPR050428">
    <property type="entry name" value="TCS_sensor_his_kinase"/>
</dbReference>
<dbReference type="GO" id="GO:0000160">
    <property type="term" value="P:phosphorelay signal transduction system"/>
    <property type="evidence" value="ECO:0007669"/>
    <property type="project" value="UniProtKB-KW"/>
</dbReference>
<dbReference type="Pfam" id="PF08376">
    <property type="entry name" value="NIT"/>
    <property type="match status" value="1"/>
</dbReference>
<evidence type="ECO:0000256" key="8">
    <source>
        <dbReference type="ARBA" id="ARBA00022989"/>
    </source>
</evidence>
<dbReference type="PROSITE" id="PS50885">
    <property type="entry name" value="HAMP"/>
    <property type="match status" value="1"/>
</dbReference>
<dbReference type="InterPro" id="IPR013587">
    <property type="entry name" value="Nitrate/nitrite_sensing"/>
</dbReference>